<feature type="transmembrane region" description="Helical" evidence="1">
    <location>
        <begin position="166"/>
        <end position="183"/>
    </location>
</feature>
<dbReference type="EMBL" id="JBDODL010000665">
    <property type="protein sequence ID" value="MES1920428.1"/>
    <property type="molecule type" value="Genomic_DNA"/>
</dbReference>
<accession>A0ABV2AL87</accession>
<comment type="caution">
    <text evidence="2">The sequence shown here is derived from an EMBL/GenBank/DDBJ whole genome shotgun (WGS) entry which is preliminary data.</text>
</comment>
<feature type="transmembrane region" description="Helical" evidence="1">
    <location>
        <begin position="288"/>
        <end position="309"/>
    </location>
</feature>
<feature type="transmembrane region" description="Helical" evidence="1">
    <location>
        <begin position="67"/>
        <end position="84"/>
    </location>
</feature>
<evidence type="ECO:0000313" key="3">
    <source>
        <dbReference type="Proteomes" id="UP001439008"/>
    </source>
</evidence>
<organism evidence="2 3">
    <name type="scientific">Bonamia ostreae</name>
    <dbReference type="NCBI Taxonomy" id="126728"/>
    <lineage>
        <taxon>Eukaryota</taxon>
        <taxon>Sar</taxon>
        <taxon>Rhizaria</taxon>
        <taxon>Endomyxa</taxon>
        <taxon>Ascetosporea</taxon>
        <taxon>Haplosporida</taxon>
        <taxon>Bonamia</taxon>
    </lineage>
</organism>
<gene>
    <name evidence="2" type="ORF">MHBO_002096</name>
</gene>
<keyword evidence="3" id="KW-1185">Reference proteome</keyword>
<evidence type="ECO:0008006" key="4">
    <source>
        <dbReference type="Google" id="ProtNLM"/>
    </source>
</evidence>
<name>A0ABV2AL87_9EUKA</name>
<feature type="transmembrane region" description="Helical" evidence="1">
    <location>
        <begin position="258"/>
        <end position="276"/>
    </location>
</feature>
<evidence type="ECO:0000256" key="1">
    <source>
        <dbReference type="SAM" id="Phobius"/>
    </source>
</evidence>
<sequence>MGYMVSWCKGIADKEEIKSALMSFRANETILFWNEVIYVFASVDGIALFLSVTFLILFPRRFPNSDTALVFVQIALLYSSIVIYRNDVIREAVYPREDLGFAVIEPKANLLRGVTFAGIAAQSVLLLLLATLSSVSGNIEPVDGSVFGREKDQNEGNLPETTRFTAGKFFVCVVLFAVLYFMHSSGVQNWVEVHYSDFDHVKSTKLTATGICAKMAKPEVLAKLEIETAKFIEKSKNFNSNFAESLQKAFFTNFFDKFVFFVPILFAVFYLFFSTFVSVKEADQIKILLFLIVLNISNLIAFNSFVVIIENNVDAWPGGFYEIIIDDGFSDLNTAALMILFCLLFELIVFFAPVQVPLMNQEEKELLP</sequence>
<keyword evidence="1" id="KW-0472">Membrane</keyword>
<evidence type="ECO:0000313" key="2">
    <source>
        <dbReference type="EMBL" id="MES1920428.1"/>
    </source>
</evidence>
<dbReference type="Proteomes" id="UP001439008">
    <property type="component" value="Unassembled WGS sequence"/>
</dbReference>
<proteinExistence type="predicted"/>
<feature type="transmembrane region" description="Helical" evidence="1">
    <location>
        <begin position="335"/>
        <end position="354"/>
    </location>
</feature>
<keyword evidence="1" id="KW-1133">Transmembrane helix</keyword>
<keyword evidence="1" id="KW-0812">Transmembrane</keyword>
<reference evidence="2 3" key="1">
    <citation type="journal article" date="2024" name="BMC Biol.">
        <title>Comparative genomics of Ascetosporea gives new insight into the evolutionary basis for animal parasitism in Rhizaria.</title>
        <authorList>
            <person name="Hiltunen Thoren M."/>
            <person name="Onut-Brannstrom I."/>
            <person name="Alfjorden A."/>
            <person name="Peckova H."/>
            <person name="Swords F."/>
            <person name="Hooper C."/>
            <person name="Holzer A.S."/>
            <person name="Bass D."/>
            <person name="Burki F."/>
        </authorList>
    </citation>
    <scope>NUCLEOTIDE SEQUENCE [LARGE SCALE GENOMIC DNA]</scope>
    <source>
        <strain evidence="2">20-A016</strain>
    </source>
</reference>
<feature type="transmembrane region" description="Helical" evidence="1">
    <location>
        <begin position="36"/>
        <end position="58"/>
    </location>
</feature>
<protein>
    <recommendedName>
        <fullName evidence="4">Gustatory receptor</fullName>
    </recommendedName>
</protein>